<reference evidence="3" key="1">
    <citation type="journal article" date="2019" name="Int. J. Syst. Evol. Microbiol.">
        <title>The Global Catalogue of Microorganisms (GCM) 10K type strain sequencing project: providing services to taxonomists for standard genome sequencing and annotation.</title>
        <authorList>
            <consortium name="The Broad Institute Genomics Platform"/>
            <consortium name="The Broad Institute Genome Sequencing Center for Infectious Disease"/>
            <person name="Wu L."/>
            <person name="Ma J."/>
        </authorList>
    </citation>
    <scope>NUCLEOTIDE SEQUENCE [LARGE SCALE GENOMIC DNA]</scope>
    <source>
        <strain evidence="3">JCM 18019</strain>
    </source>
</reference>
<feature type="chain" id="PRO_5045472668" evidence="1">
    <location>
        <begin position="22"/>
        <end position="309"/>
    </location>
</feature>
<gene>
    <name evidence="2" type="ORF">GCM10023210_06670</name>
</gene>
<sequence length="309" mass="32161">MTKKLFAIALIANYGLFFSQAGINTSTPHASSALDVNSDTKGMLLPRLTTAAVTSLSSSASEGLIVFNKETKTFLGWDGTKWQNLGFEGSGTSGQTGTVFSQGFEIGSPVNYTISGFSPSSFSFTSGTTTISDAPSFSPLYSEGTRGFGYSNSTTGTVTSTYLEFNTVDASAYTNNLTLSFDLAAFSYGNTTNGLDNTDLITVEISTDSGATYATKLTLTGGNSSTGSNTRWAFSGTGSATNTFAASGITVASPNTTTGSGQTYTGNDAITKLSVTGIPNSNQLRFRIGARNNAATELWVIDNVKLQAL</sequence>
<accession>A0ABP9LY87</accession>
<keyword evidence="3" id="KW-1185">Reference proteome</keyword>
<dbReference type="EMBL" id="BAABHX010000001">
    <property type="protein sequence ID" value="GAA5085638.1"/>
    <property type="molecule type" value="Genomic_DNA"/>
</dbReference>
<proteinExistence type="predicted"/>
<protein>
    <submittedName>
        <fullName evidence="2">Uncharacterized protein</fullName>
    </submittedName>
</protein>
<name>A0ABP9LY87_9FLAO</name>
<dbReference type="Proteomes" id="UP001500353">
    <property type="component" value="Unassembled WGS sequence"/>
</dbReference>
<organism evidence="2 3">
    <name type="scientific">Chryseobacterium ginsengisoli</name>
    <dbReference type="NCBI Taxonomy" id="363853"/>
    <lineage>
        <taxon>Bacteria</taxon>
        <taxon>Pseudomonadati</taxon>
        <taxon>Bacteroidota</taxon>
        <taxon>Flavobacteriia</taxon>
        <taxon>Flavobacteriales</taxon>
        <taxon>Weeksellaceae</taxon>
        <taxon>Chryseobacterium group</taxon>
        <taxon>Chryseobacterium</taxon>
    </lineage>
</organism>
<dbReference type="RefSeq" id="WP_345200302.1">
    <property type="nucleotide sequence ID" value="NZ_BAABHX010000001.1"/>
</dbReference>
<evidence type="ECO:0000313" key="2">
    <source>
        <dbReference type="EMBL" id="GAA5085638.1"/>
    </source>
</evidence>
<feature type="signal peptide" evidence="1">
    <location>
        <begin position="1"/>
        <end position="21"/>
    </location>
</feature>
<evidence type="ECO:0000256" key="1">
    <source>
        <dbReference type="SAM" id="SignalP"/>
    </source>
</evidence>
<evidence type="ECO:0000313" key="3">
    <source>
        <dbReference type="Proteomes" id="UP001500353"/>
    </source>
</evidence>
<keyword evidence="1" id="KW-0732">Signal</keyword>
<comment type="caution">
    <text evidence="2">The sequence shown here is derived from an EMBL/GenBank/DDBJ whole genome shotgun (WGS) entry which is preliminary data.</text>
</comment>